<gene>
    <name evidence="3" type="ORF">S03H2_22804</name>
</gene>
<name>X1G5B2_9ZZZZ</name>
<dbReference type="EMBL" id="BARU01012342">
    <property type="protein sequence ID" value="GAH40000.1"/>
    <property type="molecule type" value="Genomic_DNA"/>
</dbReference>
<dbReference type="Gene3D" id="3.40.50.2300">
    <property type="match status" value="1"/>
</dbReference>
<dbReference type="PANTHER" id="PTHR43208:SF1">
    <property type="entry name" value="ABC TRANSPORTER SUBSTRATE-BINDING PROTEIN"/>
    <property type="match status" value="1"/>
</dbReference>
<keyword evidence="1" id="KW-0732">Signal</keyword>
<sequence>NLFGAMEDMKYLGGMLAGARAKMDGNPKLGYMATFPIPEELRLGNAIALGMKETCPECTMDVRWINTWHDPIIEKEAAASLFDAGAQVVFTGADTPAVADVAQEKGKWGVTYDWFGSCKVDACLTAPYWVWGPVYERITNGVIDGTYEPGWDYFDADSGGMGLFGFMEGQELTPGMKDLPPEVIDQVRTTLDQMLKGEFDRFDVFAGEILDNKDTVIVPAGEKMEQADLDQFPPGAPGLECE</sequence>
<evidence type="ECO:0000313" key="3">
    <source>
        <dbReference type="EMBL" id="GAH40000.1"/>
    </source>
</evidence>
<protein>
    <recommendedName>
        <fullName evidence="2">ABC transporter substrate-binding protein PnrA-like domain-containing protein</fullName>
    </recommendedName>
</protein>
<dbReference type="GO" id="GO:0005886">
    <property type="term" value="C:plasma membrane"/>
    <property type="evidence" value="ECO:0007669"/>
    <property type="project" value="InterPro"/>
</dbReference>
<evidence type="ECO:0000259" key="2">
    <source>
        <dbReference type="Pfam" id="PF02608"/>
    </source>
</evidence>
<feature type="non-terminal residue" evidence="3">
    <location>
        <position position="1"/>
    </location>
</feature>
<reference evidence="3" key="1">
    <citation type="journal article" date="2014" name="Front. Microbiol.">
        <title>High frequency of phylogenetically diverse reductive dehalogenase-homologous genes in deep subseafloor sedimentary metagenomes.</title>
        <authorList>
            <person name="Kawai M."/>
            <person name="Futagami T."/>
            <person name="Toyoda A."/>
            <person name="Takaki Y."/>
            <person name="Nishi S."/>
            <person name="Hori S."/>
            <person name="Arai W."/>
            <person name="Tsubouchi T."/>
            <person name="Morono Y."/>
            <person name="Uchiyama I."/>
            <person name="Ito T."/>
            <person name="Fujiyama A."/>
            <person name="Inagaki F."/>
            <person name="Takami H."/>
        </authorList>
    </citation>
    <scope>NUCLEOTIDE SEQUENCE</scope>
    <source>
        <strain evidence="3">Expedition CK06-06</strain>
    </source>
</reference>
<evidence type="ECO:0000256" key="1">
    <source>
        <dbReference type="ARBA" id="ARBA00022729"/>
    </source>
</evidence>
<proteinExistence type="predicted"/>
<organism evidence="3">
    <name type="scientific">marine sediment metagenome</name>
    <dbReference type="NCBI Taxonomy" id="412755"/>
    <lineage>
        <taxon>unclassified sequences</taxon>
        <taxon>metagenomes</taxon>
        <taxon>ecological metagenomes</taxon>
    </lineage>
</organism>
<dbReference type="AlphaFoldDB" id="X1G5B2"/>
<feature type="domain" description="ABC transporter substrate-binding protein PnrA-like" evidence="2">
    <location>
        <begin position="4"/>
        <end position="162"/>
    </location>
</feature>
<comment type="caution">
    <text evidence="3">The sequence shown here is derived from an EMBL/GenBank/DDBJ whole genome shotgun (WGS) entry which is preliminary data.</text>
</comment>
<dbReference type="Pfam" id="PF02608">
    <property type="entry name" value="Bmp"/>
    <property type="match status" value="1"/>
</dbReference>
<dbReference type="InterPro" id="IPR003760">
    <property type="entry name" value="PnrA-like"/>
</dbReference>
<dbReference type="InterPro" id="IPR052910">
    <property type="entry name" value="ABC-Purine-Binding"/>
</dbReference>
<accession>X1G5B2</accession>
<dbReference type="PANTHER" id="PTHR43208">
    <property type="entry name" value="ABC TRANSPORTER SUBSTRATE-BINDING PROTEIN"/>
    <property type="match status" value="1"/>
</dbReference>
<feature type="non-terminal residue" evidence="3">
    <location>
        <position position="242"/>
    </location>
</feature>